<proteinExistence type="predicted"/>
<evidence type="ECO:0000313" key="15">
    <source>
        <dbReference type="Proteomes" id="UP001370490"/>
    </source>
</evidence>
<evidence type="ECO:0000256" key="9">
    <source>
        <dbReference type="ARBA" id="ARBA00023136"/>
    </source>
</evidence>
<evidence type="ECO:0000256" key="1">
    <source>
        <dbReference type="ARBA" id="ARBA00004479"/>
    </source>
</evidence>
<keyword evidence="3" id="KW-0812">Transmembrane</keyword>
<dbReference type="Gene3D" id="2.60.40.420">
    <property type="entry name" value="Cupredoxins - blue copper proteins"/>
    <property type="match status" value="1"/>
</dbReference>
<comment type="subcellular location">
    <subcellularLocation>
        <location evidence="1">Membrane</location>
        <topology evidence="1">Single-pass type I membrane protein</topology>
    </subcellularLocation>
</comment>
<keyword evidence="9" id="KW-0472">Membrane</keyword>
<evidence type="ECO:0000256" key="6">
    <source>
        <dbReference type="ARBA" id="ARBA00022982"/>
    </source>
</evidence>
<comment type="caution">
    <text evidence="14">The sequence shown here is derived from an EMBL/GenBank/DDBJ whole genome shotgun (WGS) entry which is preliminary data.</text>
</comment>
<dbReference type="Pfam" id="PF02298">
    <property type="entry name" value="Cu_bind_like"/>
    <property type="match status" value="1"/>
</dbReference>
<evidence type="ECO:0000256" key="7">
    <source>
        <dbReference type="ARBA" id="ARBA00022989"/>
    </source>
</evidence>
<dbReference type="FunFam" id="2.60.40.420:FF:000067">
    <property type="entry name" value="Cupredoxin superfamily protein"/>
    <property type="match status" value="1"/>
</dbReference>
<dbReference type="GO" id="GO:0046872">
    <property type="term" value="F:metal ion binding"/>
    <property type="evidence" value="ECO:0007669"/>
    <property type="project" value="UniProtKB-KW"/>
</dbReference>
<dbReference type="PANTHER" id="PTHR33021:SF533">
    <property type="entry name" value="PHYTOCYANIN DOMAIN-CONTAINING PROTEIN"/>
    <property type="match status" value="1"/>
</dbReference>
<gene>
    <name evidence="14" type="ORF">RJ641_027846</name>
</gene>
<dbReference type="InterPro" id="IPR039391">
    <property type="entry name" value="Phytocyanin-like"/>
</dbReference>
<dbReference type="EMBL" id="JBAMMX010000004">
    <property type="protein sequence ID" value="KAK6942469.1"/>
    <property type="molecule type" value="Genomic_DNA"/>
</dbReference>
<accession>A0AAN8W385</accession>
<evidence type="ECO:0000256" key="10">
    <source>
        <dbReference type="ARBA" id="ARBA00023157"/>
    </source>
</evidence>
<evidence type="ECO:0000313" key="14">
    <source>
        <dbReference type="EMBL" id="KAK6942469.1"/>
    </source>
</evidence>
<keyword evidence="10" id="KW-1015">Disulfide bond</keyword>
<dbReference type="InterPro" id="IPR008972">
    <property type="entry name" value="Cupredoxin"/>
</dbReference>
<evidence type="ECO:0000256" key="12">
    <source>
        <dbReference type="SAM" id="SignalP"/>
    </source>
</evidence>
<name>A0AAN8W385_9MAGN</name>
<organism evidence="14 15">
    <name type="scientific">Dillenia turbinata</name>
    <dbReference type="NCBI Taxonomy" id="194707"/>
    <lineage>
        <taxon>Eukaryota</taxon>
        <taxon>Viridiplantae</taxon>
        <taxon>Streptophyta</taxon>
        <taxon>Embryophyta</taxon>
        <taxon>Tracheophyta</taxon>
        <taxon>Spermatophyta</taxon>
        <taxon>Magnoliopsida</taxon>
        <taxon>eudicotyledons</taxon>
        <taxon>Gunneridae</taxon>
        <taxon>Pentapetalae</taxon>
        <taxon>Dilleniales</taxon>
        <taxon>Dilleniaceae</taxon>
        <taxon>Dillenia</taxon>
    </lineage>
</organism>
<evidence type="ECO:0000256" key="4">
    <source>
        <dbReference type="ARBA" id="ARBA00022723"/>
    </source>
</evidence>
<evidence type="ECO:0000256" key="11">
    <source>
        <dbReference type="ARBA" id="ARBA00023180"/>
    </source>
</evidence>
<dbReference type="PROSITE" id="PS51485">
    <property type="entry name" value="PHYTOCYANIN"/>
    <property type="match status" value="1"/>
</dbReference>
<protein>
    <submittedName>
        <fullName evidence="14">Phytocyanin domain</fullName>
    </submittedName>
</protein>
<evidence type="ECO:0000256" key="5">
    <source>
        <dbReference type="ARBA" id="ARBA00022729"/>
    </source>
</evidence>
<sequence>MALYSKQVLAFLVIIGVVLPSVTLATEFIVGDASGWTTNFDYKAWARSKVFTVGDKLVFKYPVGKHNVFKVNDTAFHHCIIPPANEAFTSGNDTITLLTPGKKRYICGVGKHCARFGMKLLVKVVLPRHH</sequence>
<dbReference type="GO" id="GO:0009055">
    <property type="term" value="F:electron transfer activity"/>
    <property type="evidence" value="ECO:0007669"/>
    <property type="project" value="InterPro"/>
</dbReference>
<evidence type="ECO:0000256" key="3">
    <source>
        <dbReference type="ARBA" id="ARBA00022692"/>
    </source>
</evidence>
<dbReference type="CDD" id="cd04216">
    <property type="entry name" value="Phytocyanin"/>
    <property type="match status" value="1"/>
</dbReference>
<feature type="signal peptide" evidence="12">
    <location>
        <begin position="1"/>
        <end position="25"/>
    </location>
</feature>
<evidence type="ECO:0000259" key="13">
    <source>
        <dbReference type="PROSITE" id="PS51485"/>
    </source>
</evidence>
<dbReference type="GO" id="GO:0005886">
    <property type="term" value="C:plasma membrane"/>
    <property type="evidence" value="ECO:0007669"/>
    <property type="project" value="TreeGrafter"/>
</dbReference>
<reference evidence="14 15" key="1">
    <citation type="submission" date="2023-12" db="EMBL/GenBank/DDBJ databases">
        <title>A high-quality genome assembly for Dillenia turbinata (Dilleniales).</title>
        <authorList>
            <person name="Chanderbali A."/>
        </authorList>
    </citation>
    <scope>NUCLEOTIDE SEQUENCE [LARGE SCALE GENOMIC DNA]</scope>
    <source>
        <strain evidence="14">LSX21</strain>
        <tissue evidence="14">Leaf</tissue>
    </source>
</reference>
<evidence type="ECO:0000256" key="2">
    <source>
        <dbReference type="ARBA" id="ARBA00022448"/>
    </source>
</evidence>
<keyword evidence="11" id="KW-0325">Glycoprotein</keyword>
<keyword evidence="8" id="KW-0186">Copper</keyword>
<dbReference type="InterPro" id="IPR003245">
    <property type="entry name" value="Phytocyanin_dom"/>
</dbReference>
<feature type="domain" description="Phytocyanin" evidence="13">
    <location>
        <begin position="26"/>
        <end position="126"/>
    </location>
</feature>
<dbReference type="GO" id="GO:0009610">
    <property type="term" value="P:response to symbiotic fungus"/>
    <property type="evidence" value="ECO:0007669"/>
    <property type="project" value="UniProtKB-ARBA"/>
</dbReference>
<keyword evidence="2" id="KW-0813">Transport</keyword>
<keyword evidence="4" id="KW-0479">Metal-binding</keyword>
<keyword evidence="6" id="KW-0249">Electron transport</keyword>
<evidence type="ECO:0000256" key="8">
    <source>
        <dbReference type="ARBA" id="ARBA00023008"/>
    </source>
</evidence>
<keyword evidence="15" id="KW-1185">Reference proteome</keyword>
<dbReference type="PANTHER" id="PTHR33021">
    <property type="entry name" value="BLUE COPPER PROTEIN"/>
    <property type="match status" value="1"/>
</dbReference>
<keyword evidence="7" id="KW-1133">Transmembrane helix</keyword>
<dbReference type="Proteomes" id="UP001370490">
    <property type="component" value="Unassembled WGS sequence"/>
</dbReference>
<dbReference type="AlphaFoldDB" id="A0AAN8W385"/>
<dbReference type="SUPFAM" id="SSF49503">
    <property type="entry name" value="Cupredoxins"/>
    <property type="match status" value="1"/>
</dbReference>
<keyword evidence="5 12" id="KW-0732">Signal</keyword>
<feature type="chain" id="PRO_5042891269" evidence="12">
    <location>
        <begin position="26"/>
        <end position="130"/>
    </location>
</feature>